<dbReference type="AlphaFoldDB" id="A0AB35YV20"/>
<proteinExistence type="predicted"/>
<evidence type="ECO:0000313" key="2">
    <source>
        <dbReference type="EMBL" id="MEM0519690.1"/>
    </source>
</evidence>
<dbReference type="Proteomes" id="UP001388259">
    <property type="component" value="Unassembled WGS sequence"/>
</dbReference>
<evidence type="ECO:0000313" key="3">
    <source>
        <dbReference type="EMBL" id="MEM0574857.1"/>
    </source>
</evidence>
<evidence type="ECO:0000313" key="5">
    <source>
        <dbReference type="Proteomes" id="UP001390963"/>
    </source>
</evidence>
<keyword evidence="5" id="KW-1185">Reference proteome</keyword>
<evidence type="ECO:0000313" key="4">
    <source>
        <dbReference type="Proteomes" id="UP001388259"/>
    </source>
</evidence>
<protein>
    <recommendedName>
        <fullName evidence="6">DUF4446 family protein</fullName>
    </recommendedName>
</protein>
<dbReference type="RefSeq" id="WP_342688103.1">
    <property type="nucleotide sequence ID" value="NZ_JAZBJM010000028.1"/>
</dbReference>
<evidence type="ECO:0000256" key="1">
    <source>
        <dbReference type="SAM" id="Phobius"/>
    </source>
</evidence>
<dbReference type="EMBL" id="JBANCF010000031">
    <property type="protein sequence ID" value="MEM0574857.1"/>
    <property type="molecule type" value="Genomic_DNA"/>
</dbReference>
<organism evidence="2 4">
    <name type="scientific">Aequorivita flava</name>
    <dbReference type="NCBI Taxonomy" id="3114371"/>
    <lineage>
        <taxon>Bacteria</taxon>
        <taxon>Pseudomonadati</taxon>
        <taxon>Bacteroidota</taxon>
        <taxon>Flavobacteriia</taxon>
        <taxon>Flavobacteriales</taxon>
        <taxon>Flavobacteriaceae</taxon>
        <taxon>Aequorivita</taxon>
    </lineage>
</organism>
<dbReference type="EMBL" id="JAZBJM010000028">
    <property type="protein sequence ID" value="MEM0519690.1"/>
    <property type="molecule type" value="Genomic_DNA"/>
</dbReference>
<keyword evidence="1" id="KW-0812">Transmembrane</keyword>
<name>A0AB35YV20_9FLAO</name>
<evidence type="ECO:0008006" key="6">
    <source>
        <dbReference type="Google" id="ProtNLM"/>
    </source>
</evidence>
<accession>A0AB35YV20</accession>
<feature type="transmembrane region" description="Helical" evidence="1">
    <location>
        <begin position="6"/>
        <end position="26"/>
    </location>
</feature>
<gene>
    <name evidence="3" type="ORF">VZD24_15155</name>
    <name evidence="2" type="ORF">VZD85_15135</name>
</gene>
<keyword evidence="1" id="KW-1133">Transmembrane helix</keyword>
<sequence>MIEILLILLILFFMGLPFYWIYKLVYKKKKIIKADKQNTEEKKSESEFEPSELIKKADFMFMQDYRMWKNLSESKKKERLTDIQVIFDYGKDHLKREMIKKGFEPGSKIIDIKYFTGLNEFGFTIATFLIQHEKGGEIRALTVNIDMDKMNFTATNNHFFSNGKEKYWYLKEKKKDLMKI</sequence>
<comment type="caution">
    <text evidence="2">The sequence shown here is derived from an EMBL/GenBank/DDBJ whole genome shotgun (WGS) entry which is preliminary data.</text>
</comment>
<dbReference type="Proteomes" id="UP001390963">
    <property type="component" value="Unassembled WGS sequence"/>
</dbReference>
<keyword evidence="1" id="KW-0472">Membrane</keyword>
<reference evidence="2 5" key="1">
    <citation type="submission" date="2024-01" db="EMBL/GenBank/DDBJ databases">
        <title>Aequorivita flavus sp. nov., isolated from deep-sea sediment.</title>
        <authorList>
            <person name="Chen X."/>
        </authorList>
    </citation>
    <scope>NUCLEOTIDE SEQUENCE</scope>
    <source>
        <strain evidence="2">MCCC 1A16923</strain>
        <strain evidence="3 5">MCCC 1A16935</strain>
    </source>
</reference>